<evidence type="ECO:0000313" key="3">
    <source>
        <dbReference type="Proteomes" id="UP000054935"/>
    </source>
</evidence>
<dbReference type="Proteomes" id="UP000054935">
    <property type="component" value="Unassembled WGS sequence"/>
</dbReference>
<evidence type="ECO:0000313" key="2">
    <source>
        <dbReference type="EMBL" id="CUH82692.1"/>
    </source>
</evidence>
<proteinExistence type="predicted"/>
<gene>
    <name evidence="2" type="ORF">TRN7648_04235</name>
</gene>
<dbReference type="AlphaFoldDB" id="A0A0P1GKH3"/>
<protein>
    <recommendedName>
        <fullName evidence="1">DUF6998 domain-containing protein</fullName>
    </recommendedName>
</protein>
<organism evidence="2 3">
    <name type="scientific">Tropicibacter naphthalenivorans</name>
    <dbReference type="NCBI Taxonomy" id="441103"/>
    <lineage>
        <taxon>Bacteria</taxon>
        <taxon>Pseudomonadati</taxon>
        <taxon>Pseudomonadota</taxon>
        <taxon>Alphaproteobacteria</taxon>
        <taxon>Rhodobacterales</taxon>
        <taxon>Roseobacteraceae</taxon>
        <taxon>Tropicibacter</taxon>
    </lineage>
</organism>
<dbReference type="InterPro" id="IPR054267">
    <property type="entry name" value="DUF6998"/>
</dbReference>
<sequence>MSENVDWARVTALLDDLYTAADGLERIFPGRKFTLDGHLVGSIGEVVAAYMFDLDLNPASTHGHDARARDGRQVEIKLTQGSRVAIRHEPEHLIVLHRPAGGPIRVVFNGPGPVAWAAAGAMQKNGQRPISLSRLTGLSNDLAEQDRLPVLRPPPV</sequence>
<dbReference type="EMBL" id="CYSE01000021">
    <property type="protein sequence ID" value="CUH82692.1"/>
    <property type="molecule type" value="Genomic_DNA"/>
</dbReference>
<accession>A0A0P1GKH3</accession>
<evidence type="ECO:0000259" key="1">
    <source>
        <dbReference type="Pfam" id="PF22522"/>
    </source>
</evidence>
<dbReference type="Pfam" id="PF22522">
    <property type="entry name" value="DUF6998"/>
    <property type="match status" value="1"/>
</dbReference>
<reference evidence="2 3" key="1">
    <citation type="submission" date="2015-09" db="EMBL/GenBank/DDBJ databases">
        <authorList>
            <consortium name="Swine Surveillance"/>
        </authorList>
    </citation>
    <scope>NUCLEOTIDE SEQUENCE [LARGE SCALE GENOMIC DNA]</scope>
    <source>
        <strain evidence="2 3">CECT 7648</strain>
    </source>
</reference>
<feature type="domain" description="DUF6998" evidence="1">
    <location>
        <begin position="16"/>
        <end position="148"/>
    </location>
</feature>
<name>A0A0P1GKH3_9RHOB</name>
<keyword evidence="3" id="KW-1185">Reference proteome</keyword>
<dbReference type="STRING" id="441103.TRN7648_04235"/>
<dbReference type="RefSeq" id="WP_200807332.1">
    <property type="nucleotide sequence ID" value="NZ_CYSE01000021.1"/>
</dbReference>